<dbReference type="Gene3D" id="3.10.129.10">
    <property type="entry name" value="Hotdog Thioesterase"/>
    <property type="match status" value="1"/>
</dbReference>
<dbReference type="RefSeq" id="XP_016764372.1">
    <property type="nucleotide sequence ID" value="XM_016908621.1"/>
</dbReference>
<protein>
    <submittedName>
        <fullName evidence="4">Thioesterase/thiol ester dehydrase-isomerase</fullName>
    </submittedName>
</protein>
<dbReference type="eggNOG" id="KOG3328">
    <property type="taxonomic scope" value="Eukaryota"/>
</dbReference>
<dbReference type="InterPro" id="IPR006683">
    <property type="entry name" value="Thioestr_dom"/>
</dbReference>
<dbReference type="HOGENOM" id="CLU_089876_1_1_1"/>
<dbReference type="STRING" id="692275.N1QGD5"/>
<evidence type="ECO:0000256" key="1">
    <source>
        <dbReference type="ARBA" id="ARBA00008324"/>
    </source>
</evidence>
<reference evidence="4 5" key="1">
    <citation type="journal article" date="2012" name="PLoS Pathog.">
        <title>Diverse lifestyles and strategies of plant pathogenesis encoded in the genomes of eighteen Dothideomycetes fungi.</title>
        <authorList>
            <person name="Ohm R.A."/>
            <person name="Feau N."/>
            <person name="Henrissat B."/>
            <person name="Schoch C.L."/>
            <person name="Horwitz B.A."/>
            <person name="Barry K.W."/>
            <person name="Condon B.J."/>
            <person name="Copeland A.C."/>
            <person name="Dhillon B."/>
            <person name="Glaser F."/>
            <person name="Hesse C.N."/>
            <person name="Kosti I."/>
            <person name="LaButti K."/>
            <person name="Lindquist E.A."/>
            <person name="Lucas S."/>
            <person name="Salamov A.A."/>
            <person name="Bradshaw R.E."/>
            <person name="Ciuffetti L."/>
            <person name="Hamelin R.C."/>
            <person name="Kema G.H.J."/>
            <person name="Lawrence C."/>
            <person name="Scott J.A."/>
            <person name="Spatafora J.W."/>
            <person name="Turgeon B.G."/>
            <person name="de Wit P.J.G.M."/>
            <person name="Zhong S."/>
            <person name="Goodwin S.B."/>
            <person name="Grigoriev I.V."/>
        </authorList>
    </citation>
    <scope>NUCLEOTIDE SEQUENCE [LARGE SCALE GENOMIC DNA]</scope>
    <source>
        <strain evidence="4 5">SO2202</strain>
    </source>
</reference>
<dbReference type="EMBL" id="KB456260">
    <property type="protein sequence ID" value="EMF16251.1"/>
    <property type="molecule type" value="Genomic_DNA"/>
</dbReference>
<evidence type="ECO:0000259" key="3">
    <source>
        <dbReference type="Pfam" id="PF03061"/>
    </source>
</evidence>
<dbReference type="Proteomes" id="UP000016931">
    <property type="component" value="Unassembled WGS sequence"/>
</dbReference>
<evidence type="ECO:0000256" key="2">
    <source>
        <dbReference type="ARBA" id="ARBA00022801"/>
    </source>
</evidence>
<dbReference type="GO" id="GO:0047617">
    <property type="term" value="F:fatty acyl-CoA hydrolase activity"/>
    <property type="evidence" value="ECO:0007669"/>
    <property type="project" value="InterPro"/>
</dbReference>
<dbReference type="AlphaFoldDB" id="N1QGD5"/>
<dbReference type="OMA" id="GDWMNTL"/>
<dbReference type="OrthoDB" id="2831072at2759"/>
<name>N1QGD5_SPHMS</name>
<gene>
    <name evidence="4" type="ORF">SEPMUDRAFT_35919</name>
</gene>
<dbReference type="SUPFAM" id="SSF54637">
    <property type="entry name" value="Thioesterase/thiol ester dehydrase-isomerase"/>
    <property type="match status" value="1"/>
</dbReference>
<evidence type="ECO:0000313" key="5">
    <source>
        <dbReference type="Proteomes" id="UP000016931"/>
    </source>
</evidence>
<evidence type="ECO:0000313" key="4">
    <source>
        <dbReference type="EMBL" id="EMF16251.1"/>
    </source>
</evidence>
<dbReference type="PANTHER" id="PTHR21660">
    <property type="entry name" value="THIOESTERASE SUPERFAMILY MEMBER-RELATED"/>
    <property type="match status" value="1"/>
</dbReference>
<dbReference type="InterPro" id="IPR039298">
    <property type="entry name" value="ACOT13"/>
</dbReference>
<accession>N1QGD5</accession>
<organism evidence="4 5">
    <name type="scientific">Sphaerulina musiva (strain SO2202)</name>
    <name type="common">Poplar stem canker fungus</name>
    <name type="synonym">Septoria musiva</name>
    <dbReference type="NCBI Taxonomy" id="692275"/>
    <lineage>
        <taxon>Eukaryota</taxon>
        <taxon>Fungi</taxon>
        <taxon>Dikarya</taxon>
        <taxon>Ascomycota</taxon>
        <taxon>Pezizomycotina</taxon>
        <taxon>Dothideomycetes</taxon>
        <taxon>Dothideomycetidae</taxon>
        <taxon>Mycosphaerellales</taxon>
        <taxon>Mycosphaerellaceae</taxon>
        <taxon>Sphaerulina</taxon>
    </lineage>
</organism>
<dbReference type="Pfam" id="PF03061">
    <property type="entry name" value="4HBT"/>
    <property type="match status" value="1"/>
</dbReference>
<dbReference type="InterPro" id="IPR029069">
    <property type="entry name" value="HotDog_dom_sf"/>
</dbReference>
<dbReference type="GO" id="GO:0016853">
    <property type="term" value="F:isomerase activity"/>
    <property type="evidence" value="ECO:0007669"/>
    <property type="project" value="UniProtKB-KW"/>
</dbReference>
<proteinExistence type="inferred from homology"/>
<comment type="similarity">
    <text evidence="1">Belongs to the thioesterase PaaI family.</text>
</comment>
<dbReference type="PANTHER" id="PTHR21660:SF1">
    <property type="entry name" value="ACYL-COENZYME A THIOESTERASE 13"/>
    <property type="match status" value="1"/>
</dbReference>
<dbReference type="CDD" id="cd03443">
    <property type="entry name" value="PaaI_thioesterase"/>
    <property type="match status" value="1"/>
</dbReference>
<keyword evidence="4" id="KW-0413">Isomerase</keyword>
<dbReference type="GeneID" id="27905758"/>
<keyword evidence="5" id="KW-1185">Reference proteome</keyword>
<keyword evidence="2" id="KW-0378">Hydrolase</keyword>
<sequence length="176" mass="20000">MSVLERLREVFNLRAFAEETEDDDDEDNSTSNLSKPKTKNFLIPWLQTLEITSAELLSPTTTKITYRFPVTREYLNPMRTFHGGAIAAMFDVCTTWTLFPIADYGFWSTMGTTRSLVCTYVKPVLEGEVVDVECRIVHAGKRLCLLTGIMKREKDGAIVATCEHNKYNIDADESKM</sequence>
<feature type="domain" description="Thioesterase" evidence="3">
    <location>
        <begin position="80"/>
        <end position="156"/>
    </location>
</feature>